<dbReference type="InterPro" id="IPR029032">
    <property type="entry name" value="AhpD-like"/>
</dbReference>
<organism evidence="2">
    <name type="scientific">marine sediment metagenome</name>
    <dbReference type="NCBI Taxonomy" id="412755"/>
    <lineage>
        <taxon>unclassified sequences</taxon>
        <taxon>metagenomes</taxon>
        <taxon>ecological metagenomes</taxon>
    </lineage>
</organism>
<dbReference type="PANTHER" id="PTHR34846">
    <property type="entry name" value="4-CARBOXYMUCONOLACTONE DECARBOXYLASE FAMILY PROTEIN (AFU_ORTHOLOGUE AFUA_6G11590)"/>
    <property type="match status" value="1"/>
</dbReference>
<reference evidence="2" key="1">
    <citation type="journal article" date="2015" name="Nature">
        <title>Complex archaea that bridge the gap between prokaryotes and eukaryotes.</title>
        <authorList>
            <person name="Spang A."/>
            <person name="Saw J.H."/>
            <person name="Jorgensen S.L."/>
            <person name="Zaremba-Niedzwiedzka K."/>
            <person name="Martijn J."/>
            <person name="Lind A.E."/>
            <person name="van Eijk R."/>
            <person name="Schleper C."/>
            <person name="Guy L."/>
            <person name="Ettema T.J."/>
        </authorList>
    </citation>
    <scope>NUCLEOTIDE SEQUENCE</scope>
</reference>
<feature type="domain" description="Carboxymuconolactone decarboxylase-like" evidence="1">
    <location>
        <begin position="28"/>
        <end position="103"/>
    </location>
</feature>
<dbReference type="SUPFAM" id="SSF69118">
    <property type="entry name" value="AhpD-like"/>
    <property type="match status" value="1"/>
</dbReference>
<dbReference type="PANTHER" id="PTHR34846:SF5">
    <property type="entry name" value="CARBOXYMUCONOLACTONE DECARBOXYLASE-LIKE DOMAIN-CONTAINING PROTEIN"/>
    <property type="match status" value="1"/>
</dbReference>
<proteinExistence type="predicted"/>
<dbReference type="EMBL" id="LAZR01000611">
    <property type="protein sequence ID" value="KKN62846.1"/>
    <property type="molecule type" value="Genomic_DNA"/>
</dbReference>
<protein>
    <recommendedName>
        <fullName evidence="1">Carboxymuconolactone decarboxylase-like domain-containing protein</fullName>
    </recommendedName>
</protein>
<gene>
    <name evidence="2" type="ORF">LCGC14_0507980</name>
</gene>
<sequence length="167" mass="19308">MKTLLKPMVNEKSGLILNIFKTLVRHEKLLKRWSVFATHVLLKSSLPAREREILILRIGWLCQSEYEWGQHVKIGKENGLTDDEIQRIIEGPDSDGWDRFDAVLLKAVDELYHNTFISDLTWKALTERYNTHQLLDLIFTVGQYNLVSMALNTLGIQLEKGTKGFPE</sequence>
<name>A0A0F9UNT0_9ZZZZ</name>
<evidence type="ECO:0000259" key="1">
    <source>
        <dbReference type="Pfam" id="PF02627"/>
    </source>
</evidence>
<evidence type="ECO:0000313" key="2">
    <source>
        <dbReference type="EMBL" id="KKN62846.1"/>
    </source>
</evidence>
<dbReference type="Gene3D" id="1.20.1290.10">
    <property type="entry name" value="AhpD-like"/>
    <property type="match status" value="1"/>
</dbReference>
<dbReference type="InterPro" id="IPR003779">
    <property type="entry name" value="CMD-like"/>
</dbReference>
<dbReference type="AlphaFoldDB" id="A0A0F9UNT0"/>
<accession>A0A0F9UNT0</accession>
<dbReference type="GO" id="GO:0051920">
    <property type="term" value="F:peroxiredoxin activity"/>
    <property type="evidence" value="ECO:0007669"/>
    <property type="project" value="InterPro"/>
</dbReference>
<comment type="caution">
    <text evidence="2">The sequence shown here is derived from an EMBL/GenBank/DDBJ whole genome shotgun (WGS) entry which is preliminary data.</text>
</comment>
<dbReference type="Pfam" id="PF02627">
    <property type="entry name" value="CMD"/>
    <property type="match status" value="1"/>
</dbReference>